<evidence type="ECO:0000313" key="4">
    <source>
        <dbReference type="Proteomes" id="UP000749559"/>
    </source>
</evidence>
<dbReference type="PANTHER" id="PTHR23254:SF17">
    <property type="entry name" value="MIF4G DOMAIN-CONTAINING PROTEIN"/>
    <property type="match status" value="1"/>
</dbReference>
<dbReference type="GO" id="GO:0006446">
    <property type="term" value="P:regulation of translational initiation"/>
    <property type="evidence" value="ECO:0007669"/>
    <property type="project" value="TreeGrafter"/>
</dbReference>
<dbReference type="Proteomes" id="UP000749559">
    <property type="component" value="Unassembled WGS sequence"/>
</dbReference>
<dbReference type="GO" id="GO:0008494">
    <property type="term" value="F:translation activator activity"/>
    <property type="evidence" value="ECO:0007669"/>
    <property type="project" value="TreeGrafter"/>
</dbReference>
<evidence type="ECO:0000313" key="3">
    <source>
        <dbReference type="EMBL" id="CAH1793836.1"/>
    </source>
</evidence>
<dbReference type="InterPro" id="IPR016024">
    <property type="entry name" value="ARM-type_fold"/>
</dbReference>
<comment type="subcellular location">
    <subcellularLocation>
        <location evidence="1">Nucleus</location>
    </subcellularLocation>
</comment>
<gene>
    <name evidence="3" type="ORF">OFUS_LOCUS18637</name>
</gene>
<dbReference type="GO" id="GO:0005634">
    <property type="term" value="C:nucleus"/>
    <property type="evidence" value="ECO:0007669"/>
    <property type="project" value="UniProtKB-SubCell"/>
</dbReference>
<dbReference type="GO" id="GO:0005829">
    <property type="term" value="C:cytosol"/>
    <property type="evidence" value="ECO:0007669"/>
    <property type="project" value="TreeGrafter"/>
</dbReference>
<dbReference type="OrthoDB" id="6357832at2759"/>
<accession>A0A8S4PI10</accession>
<dbReference type="AlphaFoldDB" id="A0A8S4PI10"/>
<name>A0A8S4PI10_OWEFU</name>
<evidence type="ECO:0000256" key="2">
    <source>
        <dbReference type="ARBA" id="ARBA00023242"/>
    </source>
</evidence>
<protein>
    <recommendedName>
        <fullName evidence="5">MIF4G domain-containing protein</fullName>
    </recommendedName>
</protein>
<evidence type="ECO:0000256" key="1">
    <source>
        <dbReference type="ARBA" id="ARBA00004123"/>
    </source>
</evidence>
<keyword evidence="4" id="KW-1185">Reference proteome</keyword>
<dbReference type="InterPro" id="IPR051367">
    <property type="entry name" value="mRNA_TranslReg/HistoneTransl"/>
</dbReference>
<sequence length="235" mass="26714">MTKGRQFELTLSEIDLESYIPEAQPYILQALEDPKSVGRVILIEVANTIVNRAWEDKGYNGTAAKICSQICEKEFQAEKHDVIPTYAFRNGLIHQLTLLYDDREEMRATNIDYWVSFVQFQAGLFDLVKDSTGSGLTTITNILYDCLEDLAKPPCIHNSKEAVALWTILTSIGYNLSKDSPQRMQKLMVILRESFLSQKTNTKTRDILLNIIELNAGGWKMSSALESYYFNIIAL</sequence>
<comment type="caution">
    <text evidence="3">The sequence shown here is derived from an EMBL/GenBank/DDBJ whole genome shotgun (WGS) entry which is preliminary data.</text>
</comment>
<dbReference type="Gene3D" id="1.25.40.180">
    <property type="match status" value="1"/>
</dbReference>
<reference evidence="3" key="1">
    <citation type="submission" date="2022-03" db="EMBL/GenBank/DDBJ databases">
        <authorList>
            <person name="Martin C."/>
        </authorList>
    </citation>
    <scope>NUCLEOTIDE SEQUENCE</scope>
</reference>
<evidence type="ECO:0008006" key="5">
    <source>
        <dbReference type="Google" id="ProtNLM"/>
    </source>
</evidence>
<dbReference type="PANTHER" id="PTHR23254">
    <property type="entry name" value="EIF4G DOMAIN PROTEIN"/>
    <property type="match status" value="1"/>
</dbReference>
<proteinExistence type="predicted"/>
<keyword evidence="2" id="KW-0539">Nucleus</keyword>
<dbReference type="EMBL" id="CAIIXF020000009">
    <property type="protein sequence ID" value="CAH1793836.1"/>
    <property type="molecule type" value="Genomic_DNA"/>
</dbReference>
<dbReference type="SUPFAM" id="SSF48371">
    <property type="entry name" value="ARM repeat"/>
    <property type="match status" value="1"/>
</dbReference>
<organism evidence="3 4">
    <name type="scientific">Owenia fusiformis</name>
    <name type="common">Polychaete worm</name>
    <dbReference type="NCBI Taxonomy" id="6347"/>
    <lineage>
        <taxon>Eukaryota</taxon>
        <taxon>Metazoa</taxon>
        <taxon>Spiralia</taxon>
        <taxon>Lophotrochozoa</taxon>
        <taxon>Annelida</taxon>
        <taxon>Polychaeta</taxon>
        <taxon>Sedentaria</taxon>
        <taxon>Canalipalpata</taxon>
        <taxon>Sabellida</taxon>
        <taxon>Oweniida</taxon>
        <taxon>Oweniidae</taxon>
        <taxon>Owenia</taxon>
    </lineage>
</organism>